<dbReference type="InterPro" id="IPR039569">
    <property type="entry name" value="FAS1-like_DH_region"/>
</dbReference>
<dbReference type="PIRSF" id="PIRSF018072">
    <property type="entry name" value="UCP018072"/>
    <property type="match status" value="1"/>
</dbReference>
<dbReference type="InterPro" id="IPR029069">
    <property type="entry name" value="HotDog_dom_sf"/>
</dbReference>
<dbReference type="SUPFAM" id="SSF54637">
    <property type="entry name" value="Thioesterase/thiol ester dehydrase-isomerase"/>
    <property type="match status" value="1"/>
</dbReference>
<accession>A0A485M2T9</accession>
<dbReference type="CDD" id="cd03441">
    <property type="entry name" value="R_hydratase_like"/>
    <property type="match status" value="1"/>
</dbReference>
<gene>
    <name evidence="2" type="ORF">SCFA_610018</name>
</gene>
<sequence length="149" mass="17133">MADSTKVGKTFDPIVWEVERGKIREFAKAIGDPNPIYLDREAAIREGYRDTPVPPTFLTVPMMWSSSMPVLINDLKINFMMVLHGEEEYEYYRDIYPGDTITGIPRVVSVEEKTSKAGKKMDMITVEILYKNQNNEDVARARTLLVERK</sequence>
<evidence type="ECO:0000313" key="2">
    <source>
        <dbReference type="EMBL" id="VFU17102.1"/>
    </source>
</evidence>
<evidence type="ECO:0000259" key="1">
    <source>
        <dbReference type="Pfam" id="PF13452"/>
    </source>
</evidence>
<name>A0A485M2T9_9ZZZZ</name>
<dbReference type="InterPro" id="IPR016709">
    <property type="entry name" value="HadA-like"/>
</dbReference>
<dbReference type="Gene3D" id="3.10.129.10">
    <property type="entry name" value="Hotdog Thioesterase"/>
    <property type="match status" value="1"/>
</dbReference>
<proteinExistence type="predicted"/>
<dbReference type="EMBL" id="CAADRM010000127">
    <property type="protein sequence ID" value="VFU17102.1"/>
    <property type="molecule type" value="Genomic_DNA"/>
</dbReference>
<feature type="domain" description="FAS1-like dehydratase" evidence="1">
    <location>
        <begin position="7"/>
        <end position="140"/>
    </location>
</feature>
<reference evidence="2" key="1">
    <citation type="submission" date="2019-03" db="EMBL/GenBank/DDBJ databases">
        <authorList>
            <person name="Hao L."/>
        </authorList>
    </citation>
    <scope>NUCLEOTIDE SEQUENCE</scope>
</reference>
<dbReference type="AlphaFoldDB" id="A0A485M2T9"/>
<protein>
    <recommendedName>
        <fullName evidence="1">FAS1-like dehydratase domain-containing protein</fullName>
    </recommendedName>
</protein>
<organism evidence="2">
    <name type="scientific">anaerobic digester metagenome</name>
    <dbReference type="NCBI Taxonomy" id="1263854"/>
    <lineage>
        <taxon>unclassified sequences</taxon>
        <taxon>metagenomes</taxon>
        <taxon>ecological metagenomes</taxon>
    </lineage>
</organism>
<dbReference type="Pfam" id="PF13452">
    <property type="entry name" value="FAS1_DH_region"/>
    <property type="match status" value="1"/>
</dbReference>